<sequence length="198" mass="21594">MLWDYQASMGLMDAMPRRRAYSDSQTRRPQLVFNKQVSLPQGDQPPLIKDKGDAAAVSPASSGYGSDLLVQGDPKTPNRPIPGARATSPFHGLVVGSPLGQGPLNGSHVTNYSCITGSSPPPQTPEPRDDWTPMRRPRLSSLSEAPTVSSIPENLPMPPDPLPRPAYRVNHLLNQAHMSLIDEDEITKTHRRHPGVTQ</sequence>
<feature type="region of interest" description="Disordered" evidence="1">
    <location>
        <begin position="35"/>
        <end position="77"/>
    </location>
</feature>
<feature type="region of interest" description="Disordered" evidence="1">
    <location>
        <begin position="115"/>
        <end position="163"/>
    </location>
</feature>
<evidence type="ECO:0000313" key="2">
    <source>
        <dbReference type="EMBL" id="CAL4078953.1"/>
    </source>
</evidence>
<evidence type="ECO:0000256" key="1">
    <source>
        <dbReference type="SAM" id="MobiDB-lite"/>
    </source>
</evidence>
<dbReference type="Proteomes" id="UP001497623">
    <property type="component" value="Unassembled WGS sequence"/>
</dbReference>
<evidence type="ECO:0000313" key="3">
    <source>
        <dbReference type="Proteomes" id="UP001497623"/>
    </source>
</evidence>
<accession>A0AAV2QE25</accession>
<dbReference type="EMBL" id="CAXKWB010005548">
    <property type="protein sequence ID" value="CAL4078953.1"/>
    <property type="molecule type" value="Genomic_DNA"/>
</dbReference>
<name>A0AAV2QE25_MEGNR</name>
<proteinExistence type="predicted"/>
<keyword evidence="3" id="KW-1185">Reference proteome</keyword>
<gene>
    <name evidence="2" type="ORF">MNOR_LOCUS10799</name>
</gene>
<organism evidence="2 3">
    <name type="scientific">Meganyctiphanes norvegica</name>
    <name type="common">Northern krill</name>
    <name type="synonym">Thysanopoda norvegica</name>
    <dbReference type="NCBI Taxonomy" id="48144"/>
    <lineage>
        <taxon>Eukaryota</taxon>
        <taxon>Metazoa</taxon>
        <taxon>Ecdysozoa</taxon>
        <taxon>Arthropoda</taxon>
        <taxon>Crustacea</taxon>
        <taxon>Multicrustacea</taxon>
        <taxon>Malacostraca</taxon>
        <taxon>Eumalacostraca</taxon>
        <taxon>Eucarida</taxon>
        <taxon>Euphausiacea</taxon>
        <taxon>Euphausiidae</taxon>
        <taxon>Meganyctiphanes</taxon>
    </lineage>
</organism>
<protein>
    <submittedName>
        <fullName evidence="2">Uncharacterized protein</fullName>
    </submittedName>
</protein>
<feature type="compositionally biased region" description="Polar residues" evidence="1">
    <location>
        <begin position="140"/>
        <end position="151"/>
    </location>
</feature>
<feature type="non-terminal residue" evidence="2">
    <location>
        <position position="198"/>
    </location>
</feature>
<reference evidence="2 3" key="1">
    <citation type="submission" date="2024-05" db="EMBL/GenBank/DDBJ databases">
        <authorList>
            <person name="Wallberg A."/>
        </authorList>
    </citation>
    <scope>NUCLEOTIDE SEQUENCE [LARGE SCALE GENOMIC DNA]</scope>
</reference>
<dbReference type="AlphaFoldDB" id="A0AAV2QE25"/>
<comment type="caution">
    <text evidence="2">The sequence shown here is derived from an EMBL/GenBank/DDBJ whole genome shotgun (WGS) entry which is preliminary data.</text>
</comment>